<keyword evidence="2" id="KW-1185">Reference proteome</keyword>
<feature type="non-terminal residue" evidence="1">
    <location>
        <position position="155"/>
    </location>
</feature>
<gene>
    <name evidence="1" type="ORF">Gohar_011539</name>
</gene>
<dbReference type="EMBL" id="JABFAD010000006">
    <property type="protein sequence ID" value="MBA0801158.1"/>
    <property type="molecule type" value="Genomic_DNA"/>
</dbReference>
<dbReference type="Pfam" id="PF14299">
    <property type="entry name" value="PP2"/>
    <property type="match status" value="1"/>
</dbReference>
<dbReference type="OrthoDB" id="1918565at2759"/>
<comment type="caution">
    <text evidence="1">The sequence shown here is derived from an EMBL/GenBank/DDBJ whole genome shotgun (WGS) entry which is preliminary data.</text>
</comment>
<reference evidence="1 2" key="1">
    <citation type="journal article" date="2019" name="Genome Biol. Evol.">
        <title>Insights into the evolution of the New World diploid cottons (Gossypium, subgenus Houzingenia) based on genome sequencing.</title>
        <authorList>
            <person name="Grover C.E."/>
            <person name="Arick M.A. 2nd"/>
            <person name="Thrash A."/>
            <person name="Conover J.L."/>
            <person name="Sanders W.S."/>
            <person name="Peterson D.G."/>
            <person name="Frelichowski J.E."/>
            <person name="Scheffler J.A."/>
            <person name="Scheffler B.E."/>
            <person name="Wendel J.F."/>
        </authorList>
    </citation>
    <scope>NUCLEOTIDE SEQUENCE [LARGE SCALE GENOMIC DNA]</scope>
    <source>
        <strain evidence="1">0</strain>
        <tissue evidence="1">Leaf</tissue>
    </source>
</reference>
<proteinExistence type="predicted"/>
<name>A0A7J9GV08_9ROSI</name>
<accession>A0A7J9GV08</accession>
<evidence type="ECO:0000313" key="1">
    <source>
        <dbReference type="EMBL" id="MBA0801158.1"/>
    </source>
</evidence>
<protein>
    <submittedName>
        <fullName evidence="1">Uncharacterized protein</fullName>
    </submittedName>
</protein>
<evidence type="ECO:0000313" key="2">
    <source>
        <dbReference type="Proteomes" id="UP000593560"/>
    </source>
</evidence>
<dbReference type="AlphaFoldDB" id="A0A7J9GV08"/>
<dbReference type="PANTHER" id="PTHR32278:SF135">
    <property type="entry name" value="F-BOX PROTEIN PP2-B12"/>
    <property type="match status" value="1"/>
</dbReference>
<dbReference type="InterPro" id="IPR025886">
    <property type="entry name" value="PP2-like"/>
</dbReference>
<dbReference type="PANTHER" id="PTHR32278">
    <property type="entry name" value="F-BOX DOMAIN-CONTAINING PROTEIN"/>
    <property type="match status" value="1"/>
</dbReference>
<sequence>MKCGKSFCRLIIDQSFQDHHHHHCFRWERRMYISISVFIPFSFKMSFQLEKKSGTKCYMMGARALSIIPEGTPAHWIWTSLQESRFPEVANINLVWWIEVKGKIETTNLSPNTNYIIYLVFKLRDRHTIEFKHRTVGLHVNDDRVASWELRRVLI</sequence>
<dbReference type="Proteomes" id="UP000593560">
    <property type="component" value="Unassembled WGS sequence"/>
</dbReference>
<organism evidence="1 2">
    <name type="scientific">Gossypium harknessii</name>
    <dbReference type="NCBI Taxonomy" id="34285"/>
    <lineage>
        <taxon>Eukaryota</taxon>
        <taxon>Viridiplantae</taxon>
        <taxon>Streptophyta</taxon>
        <taxon>Embryophyta</taxon>
        <taxon>Tracheophyta</taxon>
        <taxon>Spermatophyta</taxon>
        <taxon>Magnoliopsida</taxon>
        <taxon>eudicotyledons</taxon>
        <taxon>Gunneridae</taxon>
        <taxon>Pentapetalae</taxon>
        <taxon>rosids</taxon>
        <taxon>malvids</taxon>
        <taxon>Malvales</taxon>
        <taxon>Malvaceae</taxon>
        <taxon>Malvoideae</taxon>
        <taxon>Gossypium</taxon>
    </lineage>
</organism>